<name>A0A9N7V9C5_PLEPL</name>
<reference evidence="1" key="1">
    <citation type="submission" date="2020-03" db="EMBL/GenBank/DDBJ databases">
        <authorList>
            <person name="Weist P."/>
        </authorList>
    </citation>
    <scope>NUCLEOTIDE SEQUENCE</scope>
</reference>
<keyword evidence="2" id="KW-1185">Reference proteome</keyword>
<proteinExistence type="predicted"/>
<comment type="caution">
    <text evidence="1">The sequence shown here is derived from an EMBL/GenBank/DDBJ whole genome shotgun (WGS) entry which is preliminary data.</text>
</comment>
<dbReference type="Proteomes" id="UP001153269">
    <property type="component" value="Unassembled WGS sequence"/>
</dbReference>
<organism evidence="1 2">
    <name type="scientific">Pleuronectes platessa</name>
    <name type="common">European plaice</name>
    <dbReference type="NCBI Taxonomy" id="8262"/>
    <lineage>
        <taxon>Eukaryota</taxon>
        <taxon>Metazoa</taxon>
        <taxon>Chordata</taxon>
        <taxon>Craniata</taxon>
        <taxon>Vertebrata</taxon>
        <taxon>Euteleostomi</taxon>
        <taxon>Actinopterygii</taxon>
        <taxon>Neopterygii</taxon>
        <taxon>Teleostei</taxon>
        <taxon>Neoteleostei</taxon>
        <taxon>Acanthomorphata</taxon>
        <taxon>Carangaria</taxon>
        <taxon>Pleuronectiformes</taxon>
        <taxon>Pleuronectoidei</taxon>
        <taxon>Pleuronectidae</taxon>
        <taxon>Pleuronectes</taxon>
    </lineage>
</organism>
<dbReference type="AlphaFoldDB" id="A0A9N7V9C5"/>
<protein>
    <submittedName>
        <fullName evidence="1">Uncharacterized protein</fullName>
    </submittedName>
</protein>
<sequence>MMCSGQPAKLVVDCQYLIAHRSRGSAPRSETQDQSSFTYRPHIIDLAVCQRLCILKEAWACMNVRWNERVAAVSAAAAASDTAVVSTFERCTGTVPITSRGWPCERQELRAGITSSAGANRS</sequence>
<dbReference type="EMBL" id="CADEAL010003558">
    <property type="protein sequence ID" value="CAB1445176.1"/>
    <property type="molecule type" value="Genomic_DNA"/>
</dbReference>
<accession>A0A9N7V9C5</accession>
<evidence type="ECO:0000313" key="2">
    <source>
        <dbReference type="Proteomes" id="UP001153269"/>
    </source>
</evidence>
<evidence type="ECO:0000313" key="1">
    <source>
        <dbReference type="EMBL" id="CAB1445176.1"/>
    </source>
</evidence>
<gene>
    <name evidence="1" type="ORF">PLEPLA_LOCUS32907</name>
</gene>